<dbReference type="Gene3D" id="2.40.128.20">
    <property type="match status" value="1"/>
</dbReference>
<organism evidence="6 7">
    <name type="scientific">Neotoma lepida</name>
    <name type="common">Desert woodrat</name>
    <dbReference type="NCBI Taxonomy" id="56216"/>
    <lineage>
        <taxon>Eukaryota</taxon>
        <taxon>Metazoa</taxon>
        <taxon>Chordata</taxon>
        <taxon>Craniata</taxon>
        <taxon>Vertebrata</taxon>
        <taxon>Euteleostomi</taxon>
        <taxon>Mammalia</taxon>
        <taxon>Eutheria</taxon>
        <taxon>Euarchontoglires</taxon>
        <taxon>Glires</taxon>
        <taxon>Rodentia</taxon>
        <taxon>Myomorpha</taxon>
        <taxon>Muroidea</taxon>
        <taxon>Cricetidae</taxon>
        <taxon>Neotominae</taxon>
        <taxon>Neotoma</taxon>
    </lineage>
</organism>
<name>A0A1A6HBF4_NEOLE</name>
<evidence type="ECO:0000259" key="5">
    <source>
        <dbReference type="Pfam" id="PF00061"/>
    </source>
</evidence>
<feature type="domain" description="Lipocalin/cytosolic fatty-acid binding" evidence="5">
    <location>
        <begin position="31"/>
        <end position="74"/>
    </location>
</feature>
<dbReference type="InterPro" id="IPR002450">
    <property type="entry name" value="von_Ebner_gland"/>
</dbReference>
<dbReference type="Proteomes" id="UP000092124">
    <property type="component" value="Unassembled WGS sequence"/>
</dbReference>
<evidence type="ECO:0000256" key="1">
    <source>
        <dbReference type="ARBA" id="ARBA00004613"/>
    </source>
</evidence>
<comment type="subcellular location">
    <subcellularLocation>
        <location evidence="1">Secreted</location>
    </subcellularLocation>
</comment>
<dbReference type="AlphaFoldDB" id="A0A1A6HBF4"/>
<dbReference type="InterPro" id="IPR012674">
    <property type="entry name" value="Calycin"/>
</dbReference>
<feature type="chain" id="PRO_5008346251" description="Lipocalin/cytosolic fatty-acid binding domain-containing protein" evidence="4">
    <location>
        <begin position="21"/>
        <end position="75"/>
    </location>
</feature>
<keyword evidence="2" id="KW-0964">Secreted</keyword>
<dbReference type="Pfam" id="PF00061">
    <property type="entry name" value="Lipocalin"/>
    <property type="match status" value="1"/>
</dbReference>
<proteinExistence type="predicted"/>
<evidence type="ECO:0000256" key="3">
    <source>
        <dbReference type="ARBA" id="ARBA00022729"/>
    </source>
</evidence>
<keyword evidence="7" id="KW-1185">Reference proteome</keyword>
<reference evidence="6 7" key="1">
    <citation type="submission" date="2016-06" db="EMBL/GenBank/DDBJ databases">
        <title>The Draft Genome Sequence and Annotation of the Desert Woodrat Neotoma lepida.</title>
        <authorList>
            <person name="Campbell M."/>
            <person name="Oakeson K.F."/>
            <person name="Yandell M."/>
            <person name="Halpert J.R."/>
            <person name="Dearing D."/>
        </authorList>
    </citation>
    <scope>NUCLEOTIDE SEQUENCE [LARGE SCALE GENOMIC DNA]</scope>
    <source>
        <strain evidence="6">417</strain>
        <tissue evidence="6">Liver</tissue>
    </source>
</reference>
<protein>
    <recommendedName>
        <fullName evidence="5">Lipocalin/cytosolic fatty-acid binding domain-containing protein</fullName>
    </recommendedName>
</protein>
<evidence type="ECO:0000256" key="2">
    <source>
        <dbReference type="ARBA" id="ARBA00022525"/>
    </source>
</evidence>
<accession>A0A1A6HBF4</accession>
<feature type="signal peptide" evidence="4">
    <location>
        <begin position="1"/>
        <end position="20"/>
    </location>
</feature>
<dbReference type="PRINTS" id="PR01175">
    <property type="entry name" value="VNEBNERGLAND"/>
</dbReference>
<gene>
    <name evidence="6" type="ORF">A6R68_14512</name>
</gene>
<sequence length="75" mass="8128">MKALLLSFGLGLVVALQAQAFPTVEASQDVSGKWYVKATASDKEIPEMKLGSVSETPMIIETLEDGNLEVKFTVR</sequence>
<dbReference type="SUPFAM" id="SSF50814">
    <property type="entry name" value="Lipocalins"/>
    <property type="match status" value="1"/>
</dbReference>
<keyword evidence="3 4" id="KW-0732">Signal</keyword>
<evidence type="ECO:0000256" key="4">
    <source>
        <dbReference type="SAM" id="SignalP"/>
    </source>
</evidence>
<evidence type="ECO:0000313" key="6">
    <source>
        <dbReference type="EMBL" id="OBS74947.1"/>
    </source>
</evidence>
<dbReference type="OrthoDB" id="9447591at2759"/>
<comment type="caution">
    <text evidence="6">The sequence shown here is derived from an EMBL/GenBank/DDBJ whole genome shotgun (WGS) entry which is preliminary data.</text>
</comment>
<dbReference type="GO" id="GO:0005576">
    <property type="term" value="C:extracellular region"/>
    <property type="evidence" value="ECO:0007669"/>
    <property type="project" value="UniProtKB-SubCell"/>
</dbReference>
<evidence type="ECO:0000313" key="7">
    <source>
        <dbReference type="Proteomes" id="UP000092124"/>
    </source>
</evidence>
<dbReference type="EMBL" id="LZPO01044266">
    <property type="protein sequence ID" value="OBS74947.1"/>
    <property type="molecule type" value="Genomic_DNA"/>
</dbReference>
<dbReference type="InterPro" id="IPR000566">
    <property type="entry name" value="Lipocln_cytosolic_FA-bd_dom"/>
</dbReference>
<dbReference type="STRING" id="56216.A0A1A6HBF4"/>